<comment type="caution">
    <text evidence="2">The sequence shown here is derived from an EMBL/GenBank/DDBJ whole genome shotgun (WGS) entry which is preliminary data.</text>
</comment>
<evidence type="ECO:0000256" key="1">
    <source>
        <dbReference type="SAM" id="Phobius"/>
    </source>
</evidence>
<gene>
    <name evidence="2" type="ORF">LCGC14_3072540</name>
</gene>
<keyword evidence="1" id="KW-0812">Transmembrane</keyword>
<keyword evidence="1" id="KW-0472">Membrane</keyword>
<organism evidence="2">
    <name type="scientific">marine sediment metagenome</name>
    <dbReference type="NCBI Taxonomy" id="412755"/>
    <lineage>
        <taxon>unclassified sequences</taxon>
        <taxon>metagenomes</taxon>
        <taxon>ecological metagenomes</taxon>
    </lineage>
</organism>
<name>A0A0F8X422_9ZZZZ</name>
<feature type="transmembrane region" description="Helical" evidence="1">
    <location>
        <begin position="47"/>
        <end position="64"/>
    </location>
</feature>
<sequence length="86" mass="9516">GINMDYIKTEWKKLGGMGLVGVGAFLILEHIYTYGGLDLWDLLGHEWLGIVLVLVGILTANRWGALRMKEGLALVSSKVNYILGRD</sequence>
<dbReference type="EMBL" id="LAZR01065392">
    <property type="protein sequence ID" value="KKK55640.1"/>
    <property type="molecule type" value="Genomic_DNA"/>
</dbReference>
<accession>A0A0F8X422</accession>
<keyword evidence="1" id="KW-1133">Transmembrane helix</keyword>
<evidence type="ECO:0000313" key="2">
    <source>
        <dbReference type="EMBL" id="KKK55640.1"/>
    </source>
</evidence>
<proteinExistence type="predicted"/>
<feature type="non-terminal residue" evidence="2">
    <location>
        <position position="1"/>
    </location>
</feature>
<dbReference type="AlphaFoldDB" id="A0A0F8X422"/>
<protein>
    <submittedName>
        <fullName evidence="2">Uncharacterized protein</fullName>
    </submittedName>
</protein>
<feature type="transmembrane region" description="Helical" evidence="1">
    <location>
        <begin position="14"/>
        <end position="35"/>
    </location>
</feature>
<reference evidence="2" key="1">
    <citation type="journal article" date="2015" name="Nature">
        <title>Complex archaea that bridge the gap between prokaryotes and eukaryotes.</title>
        <authorList>
            <person name="Spang A."/>
            <person name="Saw J.H."/>
            <person name="Jorgensen S.L."/>
            <person name="Zaremba-Niedzwiedzka K."/>
            <person name="Martijn J."/>
            <person name="Lind A.E."/>
            <person name="van Eijk R."/>
            <person name="Schleper C."/>
            <person name="Guy L."/>
            <person name="Ettema T.J."/>
        </authorList>
    </citation>
    <scope>NUCLEOTIDE SEQUENCE</scope>
</reference>